<evidence type="ECO:0000256" key="1">
    <source>
        <dbReference type="SAM" id="MobiDB-lite"/>
    </source>
</evidence>
<protein>
    <submittedName>
        <fullName evidence="2">Uncharacterized protein</fullName>
    </submittedName>
</protein>
<accession>A0A6G0XJ07</accession>
<keyword evidence="3" id="KW-1185">Reference proteome</keyword>
<dbReference type="PANTHER" id="PTHR31827">
    <property type="entry name" value="EMB|CAB89363.1"/>
    <property type="match status" value="1"/>
</dbReference>
<organism evidence="2 3">
    <name type="scientific">Aphanomyces euteiches</name>
    <dbReference type="NCBI Taxonomy" id="100861"/>
    <lineage>
        <taxon>Eukaryota</taxon>
        <taxon>Sar</taxon>
        <taxon>Stramenopiles</taxon>
        <taxon>Oomycota</taxon>
        <taxon>Saprolegniomycetes</taxon>
        <taxon>Saprolegniales</taxon>
        <taxon>Verrucalvaceae</taxon>
        <taxon>Aphanomyces</taxon>
    </lineage>
</organism>
<dbReference type="PANTHER" id="PTHR31827:SF1">
    <property type="entry name" value="EMB|CAB89363.1"/>
    <property type="match status" value="1"/>
</dbReference>
<evidence type="ECO:0000313" key="3">
    <source>
        <dbReference type="Proteomes" id="UP000481153"/>
    </source>
</evidence>
<proteinExistence type="predicted"/>
<evidence type="ECO:0000313" key="2">
    <source>
        <dbReference type="EMBL" id="KAF0740095.1"/>
    </source>
</evidence>
<dbReference type="VEuPathDB" id="FungiDB:AeMF1_012210"/>
<dbReference type="EMBL" id="VJMJ01000054">
    <property type="protein sequence ID" value="KAF0740095.1"/>
    <property type="molecule type" value="Genomic_DNA"/>
</dbReference>
<gene>
    <name evidence="2" type="ORF">Ae201684_004336</name>
</gene>
<dbReference type="Proteomes" id="UP000481153">
    <property type="component" value="Unassembled WGS sequence"/>
</dbReference>
<name>A0A6G0XJ07_9STRA</name>
<dbReference type="AlphaFoldDB" id="A0A6G0XJ07"/>
<reference evidence="2 3" key="1">
    <citation type="submission" date="2019-07" db="EMBL/GenBank/DDBJ databases">
        <title>Genomics analysis of Aphanomyces spp. identifies a new class of oomycete effector associated with host adaptation.</title>
        <authorList>
            <person name="Gaulin E."/>
        </authorList>
    </citation>
    <scope>NUCLEOTIDE SEQUENCE [LARGE SCALE GENOMIC DNA]</scope>
    <source>
        <strain evidence="2 3">ATCC 201684</strain>
    </source>
</reference>
<comment type="caution">
    <text evidence="2">The sequence shown here is derived from an EMBL/GenBank/DDBJ whole genome shotgun (WGS) entry which is preliminary data.</text>
</comment>
<dbReference type="OrthoDB" id="62352at2759"/>
<feature type="region of interest" description="Disordered" evidence="1">
    <location>
        <begin position="144"/>
        <end position="190"/>
    </location>
</feature>
<sequence length="435" mass="47206">METSLLMVSPAPPGVSMSSNRVVVPCKFNSCDKPAISGSDKCSFHKNRAHCSFPDCHNQVVSQKLCARHGGKKVCQAEGCTAHTRGRKFCLVHGGVVPKRFCSIEGCNKQAHSNQKCVRHGGGRYCKAPGCSFHARSGGLCRMHRSPTPSSSSMAHPLSPDSRRSRSSSSASMSEEPQTPIKTETREPAAGSVLMEPHYFPREKPDVVVRRPQVELKPRPPPLTALNLQQQQQQPGPQLALSSDMLQDRSLMSMANLVHAMSMARPDGASTGLVTCKFNLCVNPVVSGSDKCSFHKNRTNCSFPNCTNQVVARNLCVRHGGRRLCQFEDCTAHRRGKKFCLKHGGEVPKRFCTVEGCQKQAHSNQRCVRHGGGRYCQAPGCSYHARAGGFCRNHASGDDVKEEDRPPIDGLLMLQMCATGEVGGSAADAPEAAKE</sequence>